<sequence>MPTSLRPSRSRRLWYAFIVVALTVVAGGVTGTALAAATPPALTGPGNQTSAAGTAVSLSVARTGGTSPFTWTATGLPAGLTINATTGAVSGTPTTVGATTTKITVTDAAKATTNVSFTWTVVIGVSNPGPQAATVGVAVNLAMARTGGTSPFTWSATGLPAGLAIAASTGLVTGKPTAAGTATSTVKVTDSAGRTGTATVAWTVTTPPAVTNPGNRTITIGIPASLTVAATGGTAPYTWAATGLPAGLTMNATTGVVSGSPTAAGSSTSTVTVTDAAARTATASFTWSSGPAPVVANPGNRTLTVGTAASLTVTASGGTAPYTWAATGLPAGVTIAASTGVVSGTPTTAGAYAPVVTATDAAGRTGTVTFSAAAGTPVAVTNPGAQAATVGAATSLTVAATGGTASYTWAATGLPAGLTINATTGLVSGTPTAAGTVTATVTATDAAGRTGTASVAWTTATAVTLANPGPRTATVGTAYTLQLSAAGGAGAYTFTATGLPAGLTIAAATGLISGTPTATATSTVTITVTDAGRRTAGTTFTVAAGVAPTVTSPGDRTTTIGVATSVTASAAGGVTPYTWSATGLPAGLTVDGSTGAITGTPTATGVASVTLAATDAAGRTGRVTFTLTVGLAVANPGTRAGTTGVATQLTLSGTGGTLPYTWTATGLPAGLSIANGAITGTPTTAATSTVKVTATDAAGLTGSATFTWTVAAPVTVTNPGAQAGTVGVAASLTAAGAGGVKPYLWTAAGLPAGLAINATTGAVTGTPTTAGTVTVTVTATDAGGRTGSATFGWTVGAAPIVADPGAQAGTVGVQSSVAFTATSGAAPYTWTATGLPTGLSINATTGVVSGKPTKAASTSAKITATDAAKRTGSVTVAWTVTTPVVIDNVWGTISVTGSEPSSVALTATGGAGGYRWAATGLPAGLTLNASTGVVEGMIAEPSSEDTAYYPGVTVTATDAAGRVGTTQYQVSVSRRVMVRPKLSTQMVSAYATLGTGETLQVIDQTAGDRLVGSCTVASVAATGSCTPQVSYKAQGTHTFVARVVRADGSVRAASLPQDGTFTAFSPTKPLTVTHFLSYADAGAAQSVDITAIVEGAGDLVSSPYYLEIEDYTSHTVVASCAAGWMCRATVPAALAGHDFWAVLTTYDVYPTGGRTWDWPKSYIGKIDFGPAVVTLDPYTYGDGFWGFNVWSNRYDRTVTMPGRYGGGGFVVTDATTGVAVGIGTAAGTVCGSTYDTSARVIYDNLGPSDEPNSPYWQIKSVLKAPVWYCNWTVKGDRLDPTHEFVASANNNAQNRCFSVLDCGTPIYSSPAWSLATGAEWLDTHGYWRGGLNPVIPPRTVDPADIPAYGTSASDVSLWWQGLNTIQQSPLPFTYPERIGELDGIPVVIRDAANQIVMDRERTRLVARAAQLDADYQHIQQMREQNRLMELFPQATSVSDAVNKAEAEQLRLAGDSEAVLKQIDGIDAVKQRLADHTVPAYLVSFSVTRGNGRAVVAINNPDTAENVVTYVPGTYAAFGGGFKGDIERSDKMVADALAIAPGKRTSSISWLGYDAPQSILPGAAQEQWAVAGAPDLRRFQAGLRATHQGALHSTLIGHSYGTVVIGYAARETAGVDADDIVLVASPGVGVNYAEDLHGPAYGHVWACTYGFDLIRAVPNGPFGVSPTDWVFGAKQFGLDFDPTLNHTNYWDGDYSSNSVRQSMAAINTGLYGSVR</sequence>
<dbReference type="Gene3D" id="2.60.40.10">
    <property type="entry name" value="Immunoglobulins"/>
    <property type="match status" value="11"/>
</dbReference>
<dbReference type="InterPro" id="IPR010427">
    <property type="entry name" value="DUF1023"/>
</dbReference>
<dbReference type="Pfam" id="PF05345">
    <property type="entry name" value="He_PIG"/>
    <property type="match status" value="11"/>
</dbReference>
<comment type="caution">
    <text evidence="2">The sequence shown here is derived from an EMBL/GenBank/DDBJ whole genome shotgun (WGS) entry which is preliminary data.</text>
</comment>
<gene>
    <name evidence="2" type="ORF">Dsi01nite_031210</name>
</gene>
<reference evidence="2" key="1">
    <citation type="submission" date="2021-01" db="EMBL/GenBank/DDBJ databases">
        <title>Whole genome shotgun sequence of Dactylosporangium siamense NBRC 106093.</title>
        <authorList>
            <person name="Komaki H."/>
            <person name="Tamura T."/>
        </authorList>
    </citation>
    <scope>NUCLEOTIDE SEQUENCE</scope>
    <source>
        <strain evidence="2">NBRC 106093</strain>
    </source>
</reference>
<dbReference type="SUPFAM" id="SSF49313">
    <property type="entry name" value="Cadherin-like"/>
    <property type="match status" value="10"/>
</dbReference>
<dbReference type="InterPro" id="IPR013783">
    <property type="entry name" value="Ig-like_fold"/>
</dbReference>
<dbReference type="Pfam" id="PF06259">
    <property type="entry name" value="Abhydrolase_8"/>
    <property type="match status" value="1"/>
</dbReference>
<feature type="domain" description="DUF1023" evidence="1">
    <location>
        <begin position="1488"/>
        <end position="1657"/>
    </location>
</feature>
<accession>A0A919PME2</accession>
<evidence type="ECO:0000259" key="1">
    <source>
        <dbReference type="Pfam" id="PF06259"/>
    </source>
</evidence>
<dbReference type="GO" id="GO:0005975">
    <property type="term" value="P:carbohydrate metabolic process"/>
    <property type="evidence" value="ECO:0007669"/>
    <property type="project" value="UniProtKB-ARBA"/>
</dbReference>
<dbReference type="RefSeq" id="WP_275423371.1">
    <property type="nucleotide sequence ID" value="NZ_BAAAVW010000009.1"/>
</dbReference>
<dbReference type="SUPFAM" id="SSF53474">
    <property type="entry name" value="alpha/beta-Hydrolases"/>
    <property type="match status" value="1"/>
</dbReference>
<dbReference type="GO" id="GO:0016020">
    <property type="term" value="C:membrane"/>
    <property type="evidence" value="ECO:0007669"/>
    <property type="project" value="InterPro"/>
</dbReference>
<dbReference type="EMBL" id="BONQ01000049">
    <property type="protein sequence ID" value="GIG45080.1"/>
    <property type="molecule type" value="Genomic_DNA"/>
</dbReference>
<proteinExistence type="predicted"/>
<dbReference type="InterPro" id="IPR029058">
    <property type="entry name" value="AB_hydrolase_fold"/>
</dbReference>
<dbReference type="Proteomes" id="UP000660611">
    <property type="component" value="Unassembled WGS sequence"/>
</dbReference>
<evidence type="ECO:0000313" key="3">
    <source>
        <dbReference type="Proteomes" id="UP000660611"/>
    </source>
</evidence>
<protein>
    <recommendedName>
        <fullName evidence="1">DUF1023 domain-containing protein</fullName>
    </recommendedName>
</protein>
<keyword evidence="3" id="KW-1185">Reference proteome</keyword>
<name>A0A919PME2_9ACTN</name>
<dbReference type="GO" id="GO:0005509">
    <property type="term" value="F:calcium ion binding"/>
    <property type="evidence" value="ECO:0007669"/>
    <property type="project" value="InterPro"/>
</dbReference>
<evidence type="ECO:0000313" key="2">
    <source>
        <dbReference type="EMBL" id="GIG45080.1"/>
    </source>
</evidence>
<organism evidence="2 3">
    <name type="scientific">Dactylosporangium siamense</name>
    <dbReference type="NCBI Taxonomy" id="685454"/>
    <lineage>
        <taxon>Bacteria</taxon>
        <taxon>Bacillati</taxon>
        <taxon>Actinomycetota</taxon>
        <taxon>Actinomycetes</taxon>
        <taxon>Micromonosporales</taxon>
        <taxon>Micromonosporaceae</taxon>
        <taxon>Dactylosporangium</taxon>
    </lineage>
</organism>
<dbReference type="InterPro" id="IPR015919">
    <property type="entry name" value="Cadherin-like_sf"/>
</dbReference>